<dbReference type="AlphaFoldDB" id="T1JPG9"/>
<dbReference type="HOGENOM" id="CLU_2419436_0_0_1"/>
<evidence type="ECO:0000313" key="1">
    <source>
        <dbReference type="EnsemblMetazoa" id="SMAR015746-PA"/>
    </source>
</evidence>
<accession>T1JPG9</accession>
<name>T1JPG9_STRMM</name>
<evidence type="ECO:0000313" key="2">
    <source>
        <dbReference type="Proteomes" id="UP000014500"/>
    </source>
</evidence>
<dbReference type="GO" id="GO:0003908">
    <property type="term" value="F:methylated-DNA-[protein]-cysteine S-methyltransferase activity"/>
    <property type="evidence" value="ECO:0007669"/>
    <property type="project" value="InterPro"/>
</dbReference>
<dbReference type="GO" id="GO:0006281">
    <property type="term" value="P:DNA repair"/>
    <property type="evidence" value="ECO:0007669"/>
    <property type="project" value="InterPro"/>
</dbReference>
<dbReference type="Proteomes" id="UP000014500">
    <property type="component" value="Unassembled WGS sequence"/>
</dbReference>
<dbReference type="SUPFAM" id="SSF53155">
    <property type="entry name" value="Methylated DNA-protein cysteine methyltransferase domain"/>
    <property type="match status" value="1"/>
</dbReference>
<keyword evidence="2" id="KW-1185">Reference proteome</keyword>
<dbReference type="Gene3D" id="3.30.160.70">
    <property type="entry name" value="Methylated DNA-protein cysteine methyltransferase domain"/>
    <property type="match status" value="1"/>
</dbReference>
<reference evidence="2" key="1">
    <citation type="submission" date="2011-05" db="EMBL/GenBank/DDBJ databases">
        <authorList>
            <person name="Richards S.R."/>
            <person name="Qu J."/>
            <person name="Jiang H."/>
            <person name="Jhangiani S.N."/>
            <person name="Agravi P."/>
            <person name="Goodspeed R."/>
            <person name="Gross S."/>
            <person name="Mandapat C."/>
            <person name="Jackson L."/>
            <person name="Mathew T."/>
            <person name="Pu L."/>
            <person name="Thornton R."/>
            <person name="Saada N."/>
            <person name="Wilczek-Boney K.B."/>
            <person name="Lee S."/>
            <person name="Kovar C."/>
            <person name="Wu Y."/>
            <person name="Scherer S.E."/>
            <person name="Worley K.C."/>
            <person name="Muzny D.M."/>
            <person name="Gibbs R."/>
        </authorList>
    </citation>
    <scope>NUCLEOTIDE SEQUENCE</scope>
    <source>
        <strain evidence="2">Brora</strain>
    </source>
</reference>
<sequence>MACRNENVQLIVSSPIGDICIVSCTSGLHSVSRMNANFAPQENIPVVIKSGLSHEELWPPVADAVKWLRIYFHRPKEIENAIRPALCATLIA</sequence>
<protein>
    <submittedName>
        <fullName evidence="1">Uncharacterized protein</fullName>
    </submittedName>
</protein>
<dbReference type="FunFam" id="3.30.160.70:FF:000001">
    <property type="entry name" value="Methylated-DNA--protein-cysteine methyltransferase"/>
    <property type="match status" value="1"/>
</dbReference>
<dbReference type="EnsemblMetazoa" id="SMAR015746-RA">
    <property type="protein sequence ID" value="SMAR015746-PA"/>
    <property type="gene ID" value="SMAR015746"/>
</dbReference>
<reference evidence="1" key="2">
    <citation type="submission" date="2015-02" db="UniProtKB">
        <authorList>
            <consortium name="EnsemblMetazoa"/>
        </authorList>
    </citation>
    <scope>IDENTIFICATION</scope>
</reference>
<dbReference type="EMBL" id="JH431950">
    <property type="status" value="NOT_ANNOTATED_CDS"/>
    <property type="molecule type" value="Genomic_DNA"/>
</dbReference>
<proteinExistence type="predicted"/>
<organism evidence="1 2">
    <name type="scientific">Strigamia maritima</name>
    <name type="common">European centipede</name>
    <name type="synonym">Geophilus maritimus</name>
    <dbReference type="NCBI Taxonomy" id="126957"/>
    <lineage>
        <taxon>Eukaryota</taxon>
        <taxon>Metazoa</taxon>
        <taxon>Ecdysozoa</taxon>
        <taxon>Arthropoda</taxon>
        <taxon>Myriapoda</taxon>
        <taxon>Chilopoda</taxon>
        <taxon>Pleurostigmophora</taxon>
        <taxon>Geophilomorpha</taxon>
        <taxon>Linotaeniidae</taxon>
        <taxon>Strigamia</taxon>
    </lineage>
</organism>
<dbReference type="InterPro" id="IPR036631">
    <property type="entry name" value="MGMT_N_sf"/>
</dbReference>